<gene>
    <name evidence="2" type="ORF">DYB32_002336</name>
    <name evidence="1" type="ORF">H310_00733</name>
</gene>
<dbReference type="EMBL" id="QUSY01000119">
    <property type="protein sequence ID" value="RHY32691.1"/>
    <property type="molecule type" value="Genomic_DNA"/>
</dbReference>
<dbReference type="VEuPathDB" id="FungiDB:H310_00733"/>
<dbReference type="eggNOG" id="ENOG502S6Y6">
    <property type="taxonomic scope" value="Eukaryota"/>
</dbReference>
<accession>A0A024UVA5</accession>
<evidence type="ECO:0008006" key="4">
    <source>
        <dbReference type="Google" id="ProtNLM"/>
    </source>
</evidence>
<keyword evidence="3" id="KW-1185">Reference proteome</keyword>
<organism evidence="1">
    <name type="scientific">Aphanomyces invadans</name>
    <dbReference type="NCBI Taxonomy" id="157072"/>
    <lineage>
        <taxon>Eukaryota</taxon>
        <taxon>Sar</taxon>
        <taxon>Stramenopiles</taxon>
        <taxon>Oomycota</taxon>
        <taxon>Saprolegniomycetes</taxon>
        <taxon>Saprolegniales</taxon>
        <taxon>Verrucalvaceae</taxon>
        <taxon>Aphanomyces</taxon>
    </lineage>
</organism>
<name>A0A024UVA5_9STRA</name>
<dbReference type="STRING" id="157072.A0A024UVA5"/>
<dbReference type="PANTHER" id="PTHR40280">
    <property type="entry name" value="BLR6907 PROTEIN"/>
    <property type="match status" value="1"/>
</dbReference>
<dbReference type="EMBL" id="KI913952">
    <property type="protein sequence ID" value="ETW10426.1"/>
    <property type="molecule type" value="Genomic_DNA"/>
</dbReference>
<sequence length="324" mass="36535">MRPTDRSRPTADGNVLLLEHINLSIQESGDDATSSGIFYLNVLGCARDPRVQRMVHANIGLSQFHVLPDQPVGQRINGEIALFYPDLDQFAEHVAKQAYPHEWKNCRSNHLPPSIASWDFANASSLYRHIQLLCPNRNVFKCFQAPEDYSSAVEAIGTQPGAHSLGMGMAYIKFFVRSGIALGIARFYEEFLGATCTMEKSSDGQVVCAVECGSIQRLLFEEVSSDVQLQPYDGHHICIYISEFESSFFHLHERQLTWNNPLFEDRCDSWAEAEKHNQYRILRVVDPATETLLMELEHEIRPVSHSRCPLYANPNSVSTISSGM</sequence>
<dbReference type="GeneID" id="20077783"/>
<protein>
    <recommendedName>
        <fullName evidence="4">VOC domain-containing protein</fullName>
    </recommendedName>
</protein>
<dbReference type="RefSeq" id="XP_008861837.1">
    <property type="nucleotide sequence ID" value="XM_008863615.1"/>
</dbReference>
<proteinExistence type="predicted"/>
<evidence type="ECO:0000313" key="2">
    <source>
        <dbReference type="EMBL" id="RHY32691.1"/>
    </source>
</evidence>
<dbReference type="Proteomes" id="UP000285060">
    <property type="component" value="Unassembled WGS sequence"/>
</dbReference>
<dbReference type="OrthoDB" id="410751at2759"/>
<evidence type="ECO:0000313" key="1">
    <source>
        <dbReference type="EMBL" id="ETW10426.1"/>
    </source>
</evidence>
<evidence type="ECO:0000313" key="3">
    <source>
        <dbReference type="Proteomes" id="UP000285060"/>
    </source>
</evidence>
<dbReference type="PANTHER" id="PTHR40280:SF1">
    <property type="entry name" value="VOC DOMAIN-CONTAINING PROTEIN"/>
    <property type="match status" value="1"/>
</dbReference>
<reference evidence="2 3" key="2">
    <citation type="submission" date="2018-08" db="EMBL/GenBank/DDBJ databases">
        <title>Aphanomyces genome sequencing and annotation.</title>
        <authorList>
            <person name="Minardi D."/>
            <person name="Oidtmann B."/>
            <person name="Van Der Giezen M."/>
            <person name="Studholme D.J."/>
        </authorList>
    </citation>
    <scope>NUCLEOTIDE SEQUENCE [LARGE SCALE GENOMIC DNA]</scope>
    <source>
        <strain evidence="2 3">NJM0002</strain>
    </source>
</reference>
<reference evidence="1" key="1">
    <citation type="submission" date="2013-12" db="EMBL/GenBank/DDBJ databases">
        <title>The Genome Sequence of Aphanomyces invadans NJM9701.</title>
        <authorList>
            <consortium name="The Broad Institute Genomics Platform"/>
            <person name="Russ C."/>
            <person name="Tyler B."/>
            <person name="van West P."/>
            <person name="Dieguez-Uribeondo J."/>
            <person name="Young S.K."/>
            <person name="Zeng Q."/>
            <person name="Gargeya S."/>
            <person name="Fitzgerald M."/>
            <person name="Abouelleil A."/>
            <person name="Alvarado L."/>
            <person name="Chapman S.B."/>
            <person name="Gainer-Dewar J."/>
            <person name="Goldberg J."/>
            <person name="Griggs A."/>
            <person name="Gujja S."/>
            <person name="Hansen M."/>
            <person name="Howarth C."/>
            <person name="Imamovic A."/>
            <person name="Ireland A."/>
            <person name="Larimer J."/>
            <person name="McCowan C."/>
            <person name="Murphy C."/>
            <person name="Pearson M."/>
            <person name="Poon T.W."/>
            <person name="Priest M."/>
            <person name="Roberts A."/>
            <person name="Saif S."/>
            <person name="Shea T."/>
            <person name="Sykes S."/>
            <person name="Wortman J."/>
            <person name="Nusbaum C."/>
            <person name="Birren B."/>
        </authorList>
    </citation>
    <scope>NUCLEOTIDE SEQUENCE [LARGE SCALE GENOMIC DNA]</scope>
    <source>
        <strain evidence="1">NJM9701</strain>
    </source>
</reference>
<dbReference type="AlphaFoldDB" id="A0A024UVA5"/>